<protein>
    <submittedName>
        <fullName evidence="3">Retrovirus-related pol polyprotein from transposon TNT 1-94</fullName>
    </submittedName>
</protein>
<reference evidence="3" key="2">
    <citation type="submission" date="2022-01" db="EMBL/GenBank/DDBJ databases">
        <authorList>
            <person name="Yamashiro T."/>
            <person name="Shiraishi A."/>
            <person name="Satake H."/>
            <person name="Nakayama K."/>
        </authorList>
    </citation>
    <scope>NUCLEOTIDE SEQUENCE</scope>
</reference>
<gene>
    <name evidence="3" type="ORF">Tco_1058452</name>
</gene>
<sequence>MVAISNVPELVDKKGGSYFAVAPRLEPGKFTKWKKYDIMESVISCETTKDTWTDLVHSFEVSLRSGLASLRDLKMQITLRPLTLLISMKRDCQENSDDEANERTMSRGFQPKFTPKFIQSTQHAQSSQGEPKSSKPFQSKNKGLVAETFDWDKEEVSDDEEETRVQVLIALADDELFVGKNHALNGVWIDITIKRERSGLGTMKHTKPKTQESSNKNVSGPIIVSNTEPVTPLVPTEVIEGAVAESSQSGKSFIGVSCTICGSSVHSTTDHNDFEHFKRGEKLQATKAIIAPNEQDNPYTEDVEGNNTKTLVPITEILVLEAHQSQDTNHASTSAYHVAQDRWSRYQHIELVNIIGDSNEGMLTRSMALKLTAASVSKCIFTDFLSEIEPKKVSKALKHPGWVDAMQEDLNQFYRNKVWTLVILPCGKIAIGSKWVFKNKKDEHGIVTKNKARLVAQGYSSEEGINYDETFPPVARIEAIKIFLAFATYMNFIVFQIDVKSAFLNGKLKEKIYVKQPPGFESSEFPNYVCKLDKALYGLKEAPRACSLVKTPMVPPNNLGPELAGKRVNETLYRGMIRSLIPPSDDSVARPLKEYLIKFSMMNGKKTLNLDFKTFCTSTGLDYNNGEYVAHPSPKVVKAELAKIVTNPSYLDKTLVLKTPFMQLGEFCSHLGFRTKVQTAYPQDIEGNIQPVVKGSYSPLDEGTHKSQPFPEGTTTNPKDLGGNVQPADKGLPSTVLDEEPSTTPVADLSRIDVKYQADQAQSSRLRYRFLTKNKGKTFSKVESDTQTLLLTTAADAQSLLFSDDDLVESKNDVFEAGDEMDKDLHYTNEEETQSPSPNKEQPESSHA</sequence>
<evidence type="ECO:0000313" key="4">
    <source>
        <dbReference type="Proteomes" id="UP001151760"/>
    </source>
</evidence>
<reference evidence="3" key="1">
    <citation type="journal article" date="2022" name="Int. J. Mol. Sci.">
        <title>Draft Genome of Tanacetum Coccineum: Genomic Comparison of Closely Related Tanacetum-Family Plants.</title>
        <authorList>
            <person name="Yamashiro T."/>
            <person name="Shiraishi A."/>
            <person name="Nakayama K."/>
            <person name="Satake H."/>
        </authorList>
    </citation>
    <scope>NUCLEOTIDE SEQUENCE</scope>
</reference>
<feature type="region of interest" description="Disordered" evidence="1">
    <location>
        <begin position="696"/>
        <end position="744"/>
    </location>
</feature>
<name>A0ABQ5H895_9ASTR</name>
<evidence type="ECO:0000313" key="3">
    <source>
        <dbReference type="EMBL" id="GJT84110.1"/>
    </source>
</evidence>
<evidence type="ECO:0000259" key="2">
    <source>
        <dbReference type="Pfam" id="PF07727"/>
    </source>
</evidence>
<feature type="compositionally biased region" description="Polar residues" evidence="1">
    <location>
        <begin position="211"/>
        <end position="223"/>
    </location>
</feature>
<dbReference type="InterPro" id="IPR013103">
    <property type="entry name" value="RVT_2"/>
</dbReference>
<feature type="region of interest" description="Disordered" evidence="1">
    <location>
        <begin position="202"/>
        <end position="223"/>
    </location>
</feature>
<dbReference type="Pfam" id="PF07727">
    <property type="entry name" value="RVT_2"/>
    <property type="match status" value="1"/>
</dbReference>
<evidence type="ECO:0000256" key="1">
    <source>
        <dbReference type="SAM" id="MobiDB-lite"/>
    </source>
</evidence>
<dbReference type="Proteomes" id="UP001151760">
    <property type="component" value="Unassembled WGS sequence"/>
</dbReference>
<accession>A0ABQ5H895</accession>
<feature type="domain" description="Reverse transcriptase Ty1/copia-type" evidence="2">
    <location>
        <begin position="416"/>
        <end position="545"/>
    </location>
</feature>
<feature type="region of interest" description="Disordered" evidence="1">
    <location>
        <begin position="119"/>
        <end position="140"/>
    </location>
</feature>
<keyword evidence="4" id="KW-1185">Reference proteome</keyword>
<dbReference type="EMBL" id="BQNB010019325">
    <property type="protein sequence ID" value="GJT84110.1"/>
    <property type="molecule type" value="Genomic_DNA"/>
</dbReference>
<organism evidence="3 4">
    <name type="scientific">Tanacetum coccineum</name>
    <dbReference type="NCBI Taxonomy" id="301880"/>
    <lineage>
        <taxon>Eukaryota</taxon>
        <taxon>Viridiplantae</taxon>
        <taxon>Streptophyta</taxon>
        <taxon>Embryophyta</taxon>
        <taxon>Tracheophyta</taxon>
        <taxon>Spermatophyta</taxon>
        <taxon>Magnoliopsida</taxon>
        <taxon>eudicotyledons</taxon>
        <taxon>Gunneridae</taxon>
        <taxon>Pentapetalae</taxon>
        <taxon>asterids</taxon>
        <taxon>campanulids</taxon>
        <taxon>Asterales</taxon>
        <taxon>Asteraceae</taxon>
        <taxon>Asteroideae</taxon>
        <taxon>Anthemideae</taxon>
        <taxon>Anthemidinae</taxon>
        <taxon>Tanacetum</taxon>
    </lineage>
</organism>
<proteinExistence type="predicted"/>
<comment type="caution">
    <text evidence="3">The sequence shown here is derived from an EMBL/GenBank/DDBJ whole genome shotgun (WGS) entry which is preliminary data.</text>
</comment>
<feature type="region of interest" description="Disordered" evidence="1">
    <location>
        <begin position="812"/>
        <end position="848"/>
    </location>
</feature>